<dbReference type="WBParaSite" id="nRc.2.0.1.t32654-RA">
    <property type="protein sequence ID" value="nRc.2.0.1.t32654-RA"/>
    <property type="gene ID" value="nRc.2.0.1.g32654"/>
</dbReference>
<proteinExistence type="predicted"/>
<evidence type="ECO:0000313" key="1">
    <source>
        <dbReference type="Proteomes" id="UP000887565"/>
    </source>
</evidence>
<dbReference type="AlphaFoldDB" id="A0A915K1U7"/>
<protein>
    <submittedName>
        <fullName evidence="2">Ovule protein</fullName>
    </submittedName>
</protein>
<accession>A0A915K1U7</accession>
<evidence type="ECO:0000313" key="2">
    <source>
        <dbReference type="WBParaSite" id="nRc.2.0.1.t32654-RA"/>
    </source>
</evidence>
<reference evidence="2" key="1">
    <citation type="submission" date="2022-11" db="UniProtKB">
        <authorList>
            <consortium name="WormBaseParasite"/>
        </authorList>
    </citation>
    <scope>IDENTIFICATION</scope>
</reference>
<organism evidence="1 2">
    <name type="scientific">Romanomermis culicivorax</name>
    <name type="common">Nematode worm</name>
    <dbReference type="NCBI Taxonomy" id="13658"/>
    <lineage>
        <taxon>Eukaryota</taxon>
        <taxon>Metazoa</taxon>
        <taxon>Ecdysozoa</taxon>
        <taxon>Nematoda</taxon>
        <taxon>Enoplea</taxon>
        <taxon>Dorylaimia</taxon>
        <taxon>Mermithida</taxon>
        <taxon>Mermithoidea</taxon>
        <taxon>Mermithidae</taxon>
        <taxon>Romanomermis</taxon>
    </lineage>
</organism>
<dbReference type="Proteomes" id="UP000887565">
    <property type="component" value="Unplaced"/>
</dbReference>
<sequence length="74" mass="8633">MLLKISGEVKHREQTDENCQEKQTTIKKCSKREQRTLFNRSIIISSKNNLEKKEWGKSINMSTPNEGNCFSMNI</sequence>
<name>A0A915K1U7_ROMCU</name>
<keyword evidence="1" id="KW-1185">Reference proteome</keyword>